<dbReference type="Pfam" id="PF24096">
    <property type="entry name" value="DUF7379"/>
    <property type="match status" value="1"/>
</dbReference>
<dbReference type="RefSeq" id="WP_103876016.1">
    <property type="nucleotide sequence ID" value="NZ_SODZ01000007.1"/>
</dbReference>
<keyword evidence="1" id="KW-0472">Membrane</keyword>
<evidence type="ECO:0000256" key="1">
    <source>
        <dbReference type="SAM" id="Phobius"/>
    </source>
</evidence>
<evidence type="ECO:0000313" key="4">
    <source>
        <dbReference type="Proteomes" id="UP000294817"/>
    </source>
</evidence>
<comment type="caution">
    <text evidence="3">The sequence shown here is derived from an EMBL/GenBank/DDBJ whole genome shotgun (WGS) entry which is preliminary data.</text>
</comment>
<evidence type="ECO:0000313" key="3">
    <source>
        <dbReference type="EMBL" id="TDX15445.1"/>
    </source>
</evidence>
<proteinExistence type="predicted"/>
<keyword evidence="1" id="KW-1133">Transmembrane helix</keyword>
<name>A0A4R8EXE7_9BACT</name>
<reference evidence="3 4" key="1">
    <citation type="submission" date="2019-03" db="EMBL/GenBank/DDBJ databases">
        <title>Genomic Encyclopedia of Type Strains, Phase IV (KMG-IV): sequencing the most valuable type-strain genomes for metagenomic binning, comparative biology and taxonomic classification.</title>
        <authorList>
            <person name="Goeker M."/>
        </authorList>
    </citation>
    <scope>NUCLEOTIDE SEQUENCE [LARGE SCALE GENOMIC DNA]</scope>
    <source>
        <strain evidence="3 4">DSM 13575</strain>
    </source>
</reference>
<dbReference type="Proteomes" id="UP000294817">
    <property type="component" value="Unassembled WGS sequence"/>
</dbReference>
<keyword evidence="1" id="KW-0812">Transmembrane</keyword>
<evidence type="ECO:0000259" key="2">
    <source>
        <dbReference type="Pfam" id="PF24096"/>
    </source>
</evidence>
<dbReference type="PANTHER" id="PTHR37946">
    <property type="entry name" value="SLL1969 PROTEIN"/>
    <property type="match status" value="1"/>
</dbReference>
<accession>A0A4R8EXE7</accession>
<dbReference type="PANTHER" id="PTHR37946:SF1">
    <property type="entry name" value="SLL1969 PROTEIN"/>
    <property type="match status" value="1"/>
</dbReference>
<organism evidence="3 4">
    <name type="scientific">Petrotoga sibirica</name>
    <dbReference type="NCBI Taxonomy" id="156202"/>
    <lineage>
        <taxon>Bacteria</taxon>
        <taxon>Thermotogati</taxon>
        <taxon>Thermotogota</taxon>
        <taxon>Thermotogae</taxon>
        <taxon>Petrotogales</taxon>
        <taxon>Petrotogaceae</taxon>
        <taxon>Petrotoga</taxon>
    </lineage>
</organism>
<protein>
    <recommendedName>
        <fullName evidence="2">DUF7379 domain-containing protein</fullName>
    </recommendedName>
</protein>
<dbReference type="InterPro" id="IPR055803">
    <property type="entry name" value="DUF7379"/>
</dbReference>
<dbReference type="SUPFAM" id="SSF53474">
    <property type="entry name" value="alpha/beta-Hydrolases"/>
    <property type="match status" value="1"/>
</dbReference>
<dbReference type="Gene3D" id="3.40.50.1820">
    <property type="entry name" value="alpha/beta hydrolase"/>
    <property type="match status" value="1"/>
</dbReference>
<feature type="domain" description="DUF7379" evidence="2">
    <location>
        <begin position="277"/>
        <end position="363"/>
    </location>
</feature>
<dbReference type="EMBL" id="SODZ01000007">
    <property type="protein sequence ID" value="TDX15445.1"/>
    <property type="molecule type" value="Genomic_DNA"/>
</dbReference>
<dbReference type="InterPro" id="IPR029058">
    <property type="entry name" value="AB_hydrolase_fold"/>
</dbReference>
<gene>
    <name evidence="3" type="ORF">C8D74_10743</name>
</gene>
<feature type="transmembrane region" description="Helical" evidence="1">
    <location>
        <begin position="21"/>
        <end position="41"/>
    </location>
</feature>
<dbReference type="AlphaFoldDB" id="A0A4R8EXE7"/>
<sequence>MVIKFKPFNFLNNIKYMKKNYKILLFITVIAIVILVFSLIFKNVFFPPKERIPSSTNIQIIISNFAFSSIKDIGIQVVDKSSSEYQELIKSKNFYGDIYKITFQDESNESSILPVTVRYRIPKDNYFGDNFVNFALAYITREDPPIVSEFKGGKIVKVENEYYIEAQTFQITKVNYIGLIIESPEESSGGLKVIKEAPPTLEPDIILIPGTDLNFLGKVMNVPKNGYPQSFWSSLFPNRTIWSYNYPLISTRSKNYNDSFVGFVERTGINSYVEFEGRRLAQELSRFPNKKFDIIAHGIGGLIARYALESSQTIQNVENLVLISTPNKGSNLANPLFLNLLFGKNTYILSQLFNVEDSTILKITLQISSYLDQINSYYEDLIPNSEFLKKLNSFGIRNDIRYLSIIGTNPAIEENLSDKYISRLYPEFVQGNGDGIVSVDSAKLDGIDKTYYSKKSFYEIYNDADVLNTIVNFLDESVPSYSVEPFKDDNFVEYTYETGDENSSAVQNKNTYPSIVSTFTLPSQYKESTILLNPTKQREIDEDIMSIIEIGENIYFKSPNAIYNKNLEKIFFGKIMGGIVFNNQYYISTVNGVYVLNENSKIDKINTKMPSKGTEIYYLPNIGFLTVEYEPNNCRVYLNDSLINEVSNFISLKVINGEVYVIFEDKLTKLLNSDVVELINNSTIQDVLGTQLGEITDFALYNNNYFILFSNYKLVLWDSSKSGLQLIEDGNIGRLKLQIFNDKLFVFGKDHVSYLLLKEAIFPGFFQRSETHIIDVHIDKRGKGWMITKNNRIEIISFSL</sequence>
<keyword evidence="4" id="KW-1185">Reference proteome</keyword>